<dbReference type="eggNOG" id="COG0726">
    <property type="taxonomic scope" value="Bacteria"/>
</dbReference>
<dbReference type="SUPFAM" id="SSF88713">
    <property type="entry name" value="Glycoside hydrolase/deacetylase"/>
    <property type="match status" value="1"/>
</dbReference>
<accession>F8C6Q2</accession>
<keyword evidence="1" id="KW-0732">Signal</keyword>
<proteinExistence type="predicted"/>
<feature type="compositionally biased region" description="Pro residues" evidence="2">
    <location>
        <begin position="537"/>
        <end position="552"/>
    </location>
</feature>
<organism evidence="4 5">
    <name type="scientific">Myxococcus fulvus (strain ATCC BAA-855 / HW-1)</name>
    <dbReference type="NCBI Taxonomy" id="483219"/>
    <lineage>
        <taxon>Bacteria</taxon>
        <taxon>Pseudomonadati</taxon>
        <taxon>Myxococcota</taxon>
        <taxon>Myxococcia</taxon>
        <taxon>Myxococcales</taxon>
        <taxon>Cystobacterineae</taxon>
        <taxon>Myxococcaceae</taxon>
        <taxon>Myxococcus</taxon>
    </lineage>
</organism>
<feature type="region of interest" description="Disordered" evidence="2">
    <location>
        <begin position="602"/>
        <end position="631"/>
    </location>
</feature>
<evidence type="ECO:0000313" key="4">
    <source>
        <dbReference type="EMBL" id="AEI65641.1"/>
    </source>
</evidence>
<dbReference type="Gene3D" id="3.20.20.370">
    <property type="entry name" value="Glycoside hydrolase/deacetylase"/>
    <property type="match status" value="1"/>
</dbReference>
<dbReference type="PANTHER" id="PTHR34216">
    <property type="match status" value="1"/>
</dbReference>
<dbReference type="InterPro" id="IPR002509">
    <property type="entry name" value="NODB_dom"/>
</dbReference>
<dbReference type="PROSITE" id="PS51677">
    <property type="entry name" value="NODB"/>
    <property type="match status" value="1"/>
</dbReference>
<dbReference type="EMBL" id="CP002830">
    <property type="protein sequence ID" value="AEI65641.1"/>
    <property type="molecule type" value="Genomic_DNA"/>
</dbReference>
<name>F8C6Q2_MYXFH</name>
<feature type="compositionally biased region" description="Acidic residues" evidence="2">
    <location>
        <begin position="553"/>
        <end position="564"/>
    </location>
</feature>
<feature type="region of interest" description="Disordered" evidence="2">
    <location>
        <begin position="532"/>
        <end position="580"/>
    </location>
</feature>
<dbReference type="InterPro" id="IPR011330">
    <property type="entry name" value="Glyco_hydro/deAcase_b/a-brl"/>
</dbReference>
<dbReference type="HOGENOM" id="CLU_456961_0_0_7"/>
<feature type="domain" description="NodB homology" evidence="3">
    <location>
        <begin position="38"/>
        <end position="118"/>
    </location>
</feature>
<dbReference type="GO" id="GO:0016810">
    <property type="term" value="F:hydrolase activity, acting on carbon-nitrogen (but not peptide) bonds"/>
    <property type="evidence" value="ECO:0007669"/>
    <property type="project" value="InterPro"/>
</dbReference>
<evidence type="ECO:0000313" key="5">
    <source>
        <dbReference type="Proteomes" id="UP000000488"/>
    </source>
</evidence>
<gene>
    <name evidence="4" type="ordered locus">LILAB_18695</name>
</gene>
<dbReference type="Pfam" id="PF01522">
    <property type="entry name" value="Polysacc_deac_1"/>
    <property type="match status" value="1"/>
</dbReference>
<dbReference type="CDD" id="cd10967">
    <property type="entry name" value="CE4_GLA_like_6s"/>
    <property type="match status" value="1"/>
</dbReference>
<dbReference type="AlphaFoldDB" id="F8C6Q2"/>
<sequence>MGEDMRARLNARAGTCLLAMVLGVWGGGVWAATPGARTVVTLAFDDGLAEHRQVLDMLSASGLKATFYIISGRVGQSSYMTVDDLRRLAAAGHDIGGHTLQHGELLTMAPQAQRQEICEDRLRLLSWGFAPTSLAFPFGSNDAAVNQMAAACGYNSARDVRGLVDTCGSCPPAETIPPFDPYELRTPATVTRDDGLETMQAWVTSAEAAGGGWVIIVFHFVEPDCTKHTYCVKTDVLREFMGWLSQRASLGTEVRTVQDIMGGAARPAVHPVPQERGAALKNPSLEAEENVDGVPDCWQLGPAYGGTVRMERSAEAHSGVWSYRLERLDASGDAPSLHVLRDDGTCAPSVTPGHGARVSVWYRSSTPLHLKASVQGLDGTWREWERGPSLPPAEAWTEASWVLPIALPADAGGLSVGVAMEGAGWALVDDFGLEATTAPAARLVLDAPAGGEEFVAGQDVEVRWSTFGPVPALDVAYSTEASADWVPVATALENTGTLTWRVPDAPSQEAVLRIASTVDGTVEAMSAPFRILAGAPPDGPGETPPLETPPQEEPSEDLPAEEVPGDGQVQGESGGCGGCEGTGAGEVCLALAGGLFVLARSLSRRRRGARSAQAGQQGARREEGDGGTGGG</sequence>
<dbReference type="Proteomes" id="UP000000488">
    <property type="component" value="Chromosome"/>
</dbReference>
<dbReference type="GO" id="GO:0005975">
    <property type="term" value="P:carbohydrate metabolic process"/>
    <property type="evidence" value="ECO:0007669"/>
    <property type="project" value="InterPro"/>
</dbReference>
<dbReference type="PANTHER" id="PTHR34216:SF11">
    <property type="entry name" value="CHITOOLIGOSACCHARIDE DEACETYLASE"/>
    <property type="match status" value="1"/>
</dbReference>
<protein>
    <submittedName>
        <fullName evidence="4">Polysaccharide deacetylase domain-containing protein</fullName>
    </submittedName>
</protein>
<evidence type="ECO:0000259" key="3">
    <source>
        <dbReference type="PROSITE" id="PS51677"/>
    </source>
</evidence>
<dbReference type="STRING" id="483219.LILAB_18695"/>
<evidence type="ECO:0000256" key="1">
    <source>
        <dbReference type="ARBA" id="ARBA00022729"/>
    </source>
</evidence>
<dbReference type="InterPro" id="IPR051398">
    <property type="entry name" value="Polysacch_Deacetylase"/>
</dbReference>
<dbReference type="KEGG" id="mfu:LILAB_18695"/>
<reference evidence="4 5" key="1">
    <citation type="journal article" date="2011" name="J. Bacteriol.">
        <title>Genome sequence of the halotolerant marine bacterium Myxococcus fulvus HW-1.</title>
        <authorList>
            <person name="Li Z.F."/>
            <person name="Li X."/>
            <person name="Liu H."/>
            <person name="Liu X."/>
            <person name="Han K."/>
            <person name="Wu Z.H."/>
            <person name="Hu W."/>
            <person name="Li F.F."/>
            <person name="Li Y.Z."/>
        </authorList>
    </citation>
    <scope>NUCLEOTIDE SEQUENCE [LARGE SCALE GENOMIC DNA]</scope>
    <source>
        <strain evidence="5">ATCC BAA-855 / HW-1</strain>
    </source>
</reference>
<dbReference type="Gene3D" id="2.60.120.260">
    <property type="entry name" value="Galactose-binding domain-like"/>
    <property type="match status" value="1"/>
</dbReference>
<evidence type="ECO:0000256" key="2">
    <source>
        <dbReference type="SAM" id="MobiDB-lite"/>
    </source>
</evidence>